<dbReference type="GO" id="GO:0102965">
    <property type="term" value="F:alcohol-forming long-chain fatty acyl-CoA reductase activity"/>
    <property type="evidence" value="ECO:0007669"/>
    <property type="project" value="UniProtKB-EC"/>
</dbReference>
<dbReference type="InterPro" id="IPR036291">
    <property type="entry name" value="NAD(P)-bd_dom_sf"/>
</dbReference>
<evidence type="ECO:0000256" key="1">
    <source>
        <dbReference type="RuleBase" id="RU363097"/>
    </source>
</evidence>
<dbReference type="Proteomes" id="UP000634136">
    <property type="component" value="Unassembled WGS sequence"/>
</dbReference>
<dbReference type="GO" id="GO:0035336">
    <property type="term" value="P:long-chain fatty-acyl-CoA metabolic process"/>
    <property type="evidence" value="ECO:0007669"/>
    <property type="project" value="TreeGrafter"/>
</dbReference>
<keyword evidence="1" id="KW-0521">NADP</keyword>
<accession>A0A834WFC8</accession>
<dbReference type="InterPro" id="IPR026055">
    <property type="entry name" value="FAR"/>
</dbReference>
<organism evidence="3 4">
    <name type="scientific">Senna tora</name>
    <dbReference type="NCBI Taxonomy" id="362788"/>
    <lineage>
        <taxon>Eukaryota</taxon>
        <taxon>Viridiplantae</taxon>
        <taxon>Streptophyta</taxon>
        <taxon>Embryophyta</taxon>
        <taxon>Tracheophyta</taxon>
        <taxon>Spermatophyta</taxon>
        <taxon>Magnoliopsida</taxon>
        <taxon>eudicotyledons</taxon>
        <taxon>Gunneridae</taxon>
        <taxon>Pentapetalae</taxon>
        <taxon>rosids</taxon>
        <taxon>fabids</taxon>
        <taxon>Fabales</taxon>
        <taxon>Fabaceae</taxon>
        <taxon>Caesalpinioideae</taxon>
        <taxon>Cassia clade</taxon>
        <taxon>Senna</taxon>
    </lineage>
</organism>
<dbReference type="GO" id="GO:0010345">
    <property type="term" value="P:suberin biosynthetic process"/>
    <property type="evidence" value="ECO:0007669"/>
    <property type="project" value="TreeGrafter"/>
</dbReference>
<dbReference type="Gene3D" id="3.40.50.720">
    <property type="entry name" value="NAD(P)-binding Rossmann-like Domain"/>
    <property type="match status" value="2"/>
</dbReference>
<comment type="catalytic activity">
    <reaction evidence="1">
        <text>a long-chain fatty acyl-CoA + 2 NADPH + 2 H(+) = a long-chain primary fatty alcohol + 2 NADP(+) + CoA</text>
        <dbReference type="Rhea" id="RHEA:52716"/>
        <dbReference type="ChEBI" id="CHEBI:15378"/>
        <dbReference type="ChEBI" id="CHEBI:57287"/>
        <dbReference type="ChEBI" id="CHEBI:57783"/>
        <dbReference type="ChEBI" id="CHEBI:58349"/>
        <dbReference type="ChEBI" id="CHEBI:77396"/>
        <dbReference type="ChEBI" id="CHEBI:83139"/>
        <dbReference type="EC" id="1.2.1.84"/>
    </reaction>
</comment>
<feature type="domain" description="Thioester reductase (TE)" evidence="2">
    <location>
        <begin position="18"/>
        <end position="131"/>
    </location>
</feature>
<dbReference type="SUPFAM" id="SSF51735">
    <property type="entry name" value="NAD(P)-binding Rossmann-fold domains"/>
    <property type="match status" value="1"/>
</dbReference>
<comment type="similarity">
    <text evidence="1">Belongs to the fatty acyl-CoA reductase family.</text>
</comment>
<keyword evidence="1" id="KW-0560">Oxidoreductase</keyword>
<sequence length="235" mass="26715">MELGATVPHFLKGKTILVTGAAGFLAKVFVEKLLRTQSHIKKLYLLVRASDADVAKKRLHDEILRKDLFKVLREKWGKDFDSFISKKVTALAGDVSAVNLGIKDANLQTKLTEEIDVIVNLAATTNFDERAKLYGWPNTYVFTKAMGEMLLSHFKDNIPLIIIRPTMVTSTYKEPFPGWIEGFSFDDTNTERLRMATKENDDVGFYDLEFDPKSIDWTHYMMNVHIPGLIKNAVK</sequence>
<dbReference type="PANTHER" id="PTHR11011:SF84">
    <property type="entry name" value="ACYL-COA REDUCTASE-LIKE PROTEIN, PUTATIVE-RELATED"/>
    <property type="match status" value="1"/>
</dbReference>
<comment type="caution">
    <text evidence="3">The sequence shown here is derived from an EMBL/GenBank/DDBJ whole genome shotgun (WGS) entry which is preliminary data.</text>
</comment>
<proteinExistence type="inferred from homology"/>
<dbReference type="GO" id="GO:0080019">
    <property type="term" value="F:alcohol-forming very long-chain fatty acyl-CoA reductase activity"/>
    <property type="evidence" value="ECO:0007669"/>
    <property type="project" value="InterPro"/>
</dbReference>
<dbReference type="AlphaFoldDB" id="A0A834WFC8"/>
<dbReference type="Pfam" id="PF07993">
    <property type="entry name" value="NAD_binding_4"/>
    <property type="match status" value="1"/>
</dbReference>
<evidence type="ECO:0000313" key="4">
    <source>
        <dbReference type="Proteomes" id="UP000634136"/>
    </source>
</evidence>
<keyword evidence="1" id="KW-0443">Lipid metabolism</keyword>
<dbReference type="InterPro" id="IPR013120">
    <property type="entry name" value="FAR_NAD-bd"/>
</dbReference>
<dbReference type="EMBL" id="JAAIUW010000008">
    <property type="protein sequence ID" value="KAF7820627.1"/>
    <property type="molecule type" value="Genomic_DNA"/>
</dbReference>
<name>A0A834WFC8_9FABA</name>
<dbReference type="PANTHER" id="PTHR11011">
    <property type="entry name" value="MALE STERILITY PROTEIN 2-RELATED"/>
    <property type="match status" value="1"/>
</dbReference>
<comment type="function">
    <text evidence="1">Catalyzes the reduction of fatty acyl-CoA to fatty alcohols.</text>
</comment>
<gene>
    <name evidence="3" type="ORF">G2W53_026082</name>
</gene>
<protein>
    <recommendedName>
        <fullName evidence="1">Fatty acyl-CoA reductase</fullName>
        <ecNumber evidence="1">1.2.1.84</ecNumber>
    </recommendedName>
</protein>
<dbReference type="EC" id="1.2.1.84" evidence="1"/>
<keyword evidence="1" id="KW-0444">Lipid biosynthesis</keyword>
<dbReference type="OrthoDB" id="429813at2759"/>
<evidence type="ECO:0000313" key="3">
    <source>
        <dbReference type="EMBL" id="KAF7820627.1"/>
    </source>
</evidence>
<evidence type="ECO:0000259" key="2">
    <source>
        <dbReference type="Pfam" id="PF07993"/>
    </source>
</evidence>
<reference evidence="3" key="1">
    <citation type="submission" date="2020-09" db="EMBL/GenBank/DDBJ databases">
        <title>Genome-Enabled Discovery of Anthraquinone Biosynthesis in Senna tora.</title>
        <authorList>
            <person name="Kang S.-H."/>
            <person name="Pandey R.P."/>
            <person name="Lee C.-M."/>
            <person name="Sim J.-S."/>
            <person name="Jeong J.-T."/>
            <person name="Choi B.-S."/>
            <person name="Jung M."/>
            <person name="Ginzburg D."/>
            <person name="Zhao K."/>
            <person name="Won S.Y."/>
            <person name="Oh T.-J."/>
            <person name="Yu Y."/>
            <person name="Kim N.-H."/>
            <person name="Lee O.R."/>
            <person name="Lee T.-H."/>
            <person name="Bashyal P."/>
            <person name="Kim T.-S."/>
            <person name="Lee W.-H."/>
            <person name="Kawkins C."/>
            <person name="Kim C.-K."/>
            <person name="Kim J.S."/>
            <person name="Ahn B.O."/>
            <person name="Rhee S.Y."/>
            <person name="Sohng J.K."/>
        </authorList>
    </citation>
    <scope>NUCLEOTIDE SEQUENCE</scope>
    <source>
        <tissue evidence="3">Leaf</tissue>
    </source>
</reference>
<keyword evidence="4" id="KW-1185">Reference proteome</keyword>